<dbReference type="AlphaFoldDB" id="A0A1M5DSU5"/>
<evidence type="ECO:0000256" key="3">
    <source>
        <dbReference type="ARBA" id="ARBA00022932"/>
    </source>
</evidence>
<keyword evidence="4" id="KW-0479">Metal-binding</keyword>
<dbReference type="GO" id="GO:0006261">
    <property type="term" value="P:DNA-templated DNA replication"/>
    <property type="evidence" value="ECO:0007669"/>
    <property type="project" value="UniProtKB-UniRule"/>
</dbReference>
<dbReference type="CDD" id="cd03586">
    <property type="entry name" value="PolY_Pol_IV_kappa"/>
    <property type="match status" value="1"/>
</dbReference>
<feature type="binding site" evidence="4">
    <location>
        <position position="9"/>
    </location>
    <ligand>
        <name>Mg(2+)</name>
        <dbReference type="ChEBI" id="CHEBI:18420"/>
    </ligand>
</feature>
<dbReference type="EMBL" id="FQUX01000006">
    <property type="protein sequence ID" value="SHF70057.1"/>
    <property type="molecule type" value="Genomic_DNA"/>
</dbReference>
<keyword evidence="4" id="KW-0227">DNA damage</keyword>
<dbReference type="HAMAP" id="MF_01113">
    <property type="entry name" value="DNApol_IV"/>
    <property type="match status" value="1"/>
</dbReference>
<evidence type="ECO:0000256" key="4">
    <source>
        <dbReference type="HAMAP-Rule" id="MF_01113"/>
    </source>
</evidence>
<dbReference type="InterPro" id="IPR050116">
    <property type="entry name" value="DNA_polymerase-Y"/>
</dbReference>
<name>A0A1M5DSU5_9FLAO</name>
<accession>A0A1M5DSU5</accession>
<dbReference type="PANTHER" id="PTHR11076:SF33">
    <property type="entry name" value="DNA POLYMERASE KAPPA"/>
    <property type="match status" value="1"/>
</dbReference>
<keyword evidence="3 4" id="KW-0239">DNA-directed DNA polymerase</keyword>
<evidence type="ECO:0000256" key="2">
    <source>
        <dbReference type="ARBA" id="ARBA00022457"/>
    </source>
</evidence>
<dbReference type="Gene3D" id="3.30.70.270">
    <property type="match status" value="1"/>
</dbReference>
<protein>
    <recommendedName>
        <fullName evidence="4">DNA polymerase IV</fullName>
        <shortName evidence="4">Pol IV</shortName>
        <ecNumber evidence="4">2.7.7.7</ecNumber>
    </recommendedName>
</protein>
<dbReference type="Pfam" id="PF00817">
    <property type="entry name" value="IMS"/>
    <property type="match status" value="1"/>
</dbReference>
<gene>
    <name evidence="4" type="primary">dinB</name>
    <name evidence="6" type="ORF">SAMN03080594_106230</name>
</gene>
<keyword evidence="4" id="KW-0460">Magnesium</keyword>
<organism evidence="6 7">
    <name type="scientific">Arenibacter palladensis</name>
    <dbReference type="NCBI Taxonomy" id="237373"/>
    <lineage>
        <taxon>Bacteria</taxon>
        <taxon>Pseudomonadati</taxon>
        <taxon>Bacteroidota</taxon>
        <taxon>Flavobacteriia</taxon>
        <taxon>Flavobacteriales</taxon>
        <taxon>Flavobacteriaceae</taxon>
        <taxon>Arenibacter</taxon>
    </lineage>
</organism>
<proteinExistence type="inferred from homology"/>
<dbReference type="GO" id="GO:0003887">
    <property type="term" value="F:DNA-directed DNA polymerase activity"/>
    <property type="evidence" value="ECO:0007669"/>
    <property type="project" value="UniProtKB-UniRule"/>
</dbReference>
<dbReference type="InterPro" id="IPR043502">
    <property type="entry name" value="DNA/RNA_pol_sf"/>
</dbReference>
<dbReference type="InterPro" id="IPR017961">
    <property type="entry name" value="DNA_pol_Y-fam_little_finger"/>
</dbReference>
<feature type="active site" evidence="4">
    <location>
        <position position="104"/>
    </location>
</feature>
<dbReference type="EC" id="2.7.7.7" evidence="4"/>
<feature type="site" description="Substrate discrimination" evidence="4">
    <location>
        <position position="14"/>
    </location>
</feature>
<dbReference type="GO" id="GO:0003684">
    <property type="term" value="F:damaged DNA binding"/>
    <property type="evidence" value="ECO:0007669"/>
    <property type="project" value="InterPro"/>
</dbReference>
<dbReference type="SUPFAM" id="SSF100879">
    <property type="entry name" value="Lesion bypass DNA polymerase (Y-family), little finger domain"/>
    <property type="match status" value="1"/>
</dbReference>
<dbReference type="Pfam" id="PF11799">
    <property type="entry name" value="IMS_C"/>
    <property type="match status" value="1"/>
</dbReference>
<comment type="similarity">
    <text evidence="1 4">Belongs to the DNA polymerase type-Y family.</text>
</comment>
<dbReference type="InterPro" id="IPR036775">
    <property type="entry name" value="DNA_pol_Y-fam_lit_finger_sf"/>
</dbReference>
<dbReference type="SUPFAM" id="SSF56672">
    <property type="entry name" value="DNA/RNA polymerases"/>
    <property type="match status" value="1"/>
</dbReference>
<dbReference type="Gene3D" id="3.30.1490.100">
    <property type="entry name" value="DNA polymerase, Y-family, little finger domain"/>
    <property type="match status" value="1"/>
</dbReference>
<keyword evidence="7" id="KW-1185">Reference proteome</keyword>
<dbReference type="PANTHER" id="PTHR11076">
    <property type="entry name" value="DNA REPAIR POLYMERASE UMUC / TRANSFERASE FAMILY MEMBER"/>
    <property type="match status" value="1"/>
</dbReference>
<keyword evidence="4" id="KW-0235">DNA replication</keyword>
<dbReference type="Gene3D" id="1.10.150.20">
    <property type="entry name" value="5' to 3' exonuclease, C-terminal subdomain"/>
    <property type="match status" value="1"/>
</dbReference>
<dbReference type="InterPro" id="IPR001126">
    <property type="entry name" value="UmuC"/>
</dbReference>
<dbReference type="OrthoDB" id="9808813at2"/>
<keyword evidence="4" id="KW-0238">DNA-binding</keyword>
<reference evidence="7" key="1">
    <citation type="submission" date="2016-11" db="EMBL/GenBank/DDBJ databases">
        <authorList>
            <person name="Varghese N."/>
            <person name="Submissions S."/>
        </authorList>
    </citation>
    <scope>NUCLEOTIDE SEQUENCE [LARGE SCALE GENOMIC DNA]</scope>
    <source>
        <strain evidence="7">DSM 17539</strain>
    </source>
</reference>
<sequence>MNKTILHLDLDTFFVSVERLQDSKLEHRPILVGGVSDRGVVAACSYETRGFGVHSGMPMKMAKELCPEAIIIKGNAGTYSKHSDIVTDIIKEQVPVFEKSSIDEFYADLTGMDRFYGCHQFSTELRHKIIKETGLPISFGLSVNKVVSKVATNEAKPNNELKIDIGHEKPFLAPLSIKKIPMVGDKTYQTLRNLGLRQIKTIQEMPMDMMQRVLGANGGVIWKRANGIDNTPVIPFSERKSISTERTFERDTIDVIKLRGILIAMTENLAYQLRRGKKLTACIAVKIRYSDFNTYSKQLKIPYTSADHILIPKILDLFNTLYNKRLLIRLIGIRFSHLVQGNYQIDLFDDTEEILNLYNALDKIRERYGDKSVIRASGMDAKTIGRMHNPFNGQPPIVLAHRKQ</sequence>
<dbReference type="GO" id="GO:0009432">
    <property type="term" value="P:SOS response"/>
    <property type="evidence" value="ECO:0007669"/>
    <property type="project" value="TreeGrafter"/>
</dbReference>
<comment type="function">
    <text evidence="4">Poorly processive, error-prone DNA polymerase involved in untargeted mutagenesis. Copies undamaged DNA at stalled replication forks, which arise in vivo from mismatched or misaligned primer ends. These misaligned primers can be extended by PolIV. Exhibits no 3'-5' exonuclease (proofreading) activity. May be involved in translesional synthesis, in conjunction with the beta clamp from PolIII.</text>
</comment>
<evidence type="ECO:0000256" key="1">
    <source>
        <dbReference type="ARBA" id="ARBA00010945"/>
    </source>
</evidence>
<comment type="subunit">
    <text evidence="4">Monomer.</text>
</comment>
<keyword evidence="2 4" id="KW-0515">Mutator protein</keyword>
<dbReference type="GO" id="GO:0005829">
    <property type="term" value="C:cytosol"/>
    <property type="evidence" value="ECO:0007669"/>
    <property type="project" value="TreeGrafter"/>
</dbReference>
<dbReference type="GO" id="GO:0000287">
    <property type="term" value="F:magnesium ion binding"/>
    <property type="evidence" value="ECO:0007669"/>
    <property type="project" value="UniProtKB-UniRule"/>
</dbReference>
<keyword evidence="4" id="KW-0808">Transferase</keyword>
<evidence type="ECO:0000313" key="7">
    <source>
        <dbReference type="Proteomes" id="UP000184406"/>
    </source>
</evidence>
<dbReference type="Proteomes" id="UP000184406">
    <property type="component" value="Unassembled WGS sequence"/>
</dbReference>
<feature type="domain" description="UmuC" evidence="5">
    <location>
        <begin position="5"/>
        <end position="184"/>
    </location>
</feature>
<comment type="cofactor">
    <cofactor evidence="4">
        <name>Mg(2+)</name>
        <dbReference type="ChEBI" id="CHEBI:18420"/>
    </cofactor>
    <text evidence="4">Binds 2 magnesium ions per subunit.</text>
</comment>
<dbReference type="Gene3D" id="3.40.1170.60">
    <property type="match status" value="1"/>
</dbReference>
<evidence type="ECO:0000313" key="6">
    <source>
        <dbReference type="EMBL" id="SHF70057.1"/>
    </source>
</evidence>
<feature type="binding site" evidence="4">
    <location>
        <position position="103"/>
    </location>
    <ligand>
        <name>Mg(2+)</name>
        <dbReference type="ChEBI" id="CHEBI:18420"/>
    </ligand>
</feature>
<dbReference type="InterPro" id="IPR043128">
    <property type="entry name" value="Rev_trsase/Diguanyl_cyclase"/>
</dbReference>
<dbReference type="PROSITE" id="PS50173">
    <property type="entry name" value="UMUC"/>
    <property type="match status" value="1"/>
</dbReference>
<comment type="catalytic activity">
    <reaction evidence="4">
        <text>DNA(n) + a 2'-deoxyribonucleoside 5'-triphosphate = DNA(n+1) + diphosphate</text>
        <dbReference type="Rhea" id="RHEA:22508"/>
        <dbReference type="Rhea" id="RHEA-COMP:17339"/>
        <dbReference type="Rhea" id="RHEA-COMP:17340"/>
        <dbReference type="ChEBI" id="CHEBI:33019"/>
        <dbReference type="ChEBI" id="CHEBI:61560"/>
        <dbReference type="ChEBI" id="CHEBI:173112"/>
        <dbReference type="EC" id="2.7.7.7"/>
    </reaction>
</comment>
<keyword evidence="4" id="KW-0234">DNA repair</keyword>
<dbReference type="InterPro" id="IPR022880">
    <property type="entry name" value="DNApol_IV"/>
</dbReference>
<keyword evidence="4" id="KW-0548">Nucleotidyltransferase</keyword>
<dbReference type="RefSeq" id="WP_072863631.1">
    <property type="nucleotide sequence ID" value="NZ_FQUX01000006.1"/>
</dbReference>
<comment type="subcellular location">
    <subcellularLocation>
        <location evidence="4">Cytoplasm</location>
    </subcellularLocation>
</comment>
<dbReference type="GO" id="GO:0006281">
    <property type="term" value="P:DNA repair"/>
    <property type="evidence" value="ECO:0007669"/>
    <property type="project" value="UniProtKB-UniRule"/>
</dbReference>
<evidence type="ECO:0000259" key="5">
    <source>
        <dbReference type="PROSITE" id="PS50173"/>
    </source>
</evidence>
<dbReference type="GO" id="GO:0042276">
    <property type="term" value="P:error-prone translesion synthesis"/>
    <property type="evidence" value="ECO:0007669"/>
    <property type="project" value="TreeGrafter"/>
</dbReference>
<keyword evidence="4" id="KW-0963">Cytoplasm</keyword>